<gene>
    <name evidence="2" type="ORF">ANCCAN_20988</name>
</gene>
<feature type="signal peptide" evidence="1">
    <location>
        <begin position="1"/>
        <end position="33"/>
    </location>
</feature>
<sequence>MSQSQALVAHFSVEKMNILTAVLLLALVVSAQAQCSLQFVGGRTIPTGGLIGAYFTMDPNACAQICFAKWNCALFEINPFRVQSCITYSSGIFPRALSPVAYMVNRYGSCV</sequence>
<protein>
    <recommendedName>
        <fullName evidence="4">PAN domain protein</fullName>
    </recommendedName>
</protein>
<evidence type="ECO:0008006" key="4">
    <source>
        <dbReference type="Google" id="ProtNLM"/>
    </source>
</evidence>
<evidence type="ECO:0000256" key="1">
    <source>
        <dbReference type="SAM" id="SignalP"/>
    </source>
</evidence>
<dbReference type="Proteomes" id="UP000252519">
    <property type="component" value="Unassembled WGS sequence"/>
</dbReference>
<organism evidence="2 3">
    <name type="scientific">Ancylostoma caninum</name>
    <name type="common">Dog hookworm</name>
    <dbReference type="NCBI Taxonomy" id="29170"/>
    <lineage>
        <taxon>Eukaryota</taxon>
        <taxon>Metazoa</taxon>
        <taxon>Ecdysozoa</taxon>
        <taxon>Nematoda</taxon>
        <taxon>Chromadorea</taxon>
        <taxon>Rhabditida</taxon>
        <taxon>Rhabditina</taxon>
        <taxon>Rhabditomorpha</taxon>
        <taxon>Strongyloidea</taxon>
        <taxon>Ancylostomatidae</taxon>
        <taxon>Ancylostomatinae</taxon>
        <taxon>Ancylostoma</taxon>
    </lineage>
</organism>
<evidence type="ECO:0000313" key="2">
    <source>
        <dbReference type="EMBL" id="RCN33194.1"/>
    </source>
</evidence>
<evidence type="ECO:0000313" key="3">
    <source>
        <dbReference type="Proteomes" id="UP000252519"/>
    </source>
</evidence>
<keyword evidence="3" id="KW-1185">Reference proteome</keyword>
<accession>A0A368FLU3</accession>
<keyword evidence="1" id="KW-0732">Signal</keyword>
<comment type="caution">
    <text evidence="2">The sequence shown here is derived from an EMBL/GenBank/DDBJ whole genome shotgun (WGS) entry which is preliminary data.</text>
</comment>
<dbReference type="AlphaFoldDB" id="A0A368FLU3"/>
<reference evidence="2 3" key="1">
    <citation type="submission" date="2014-10" db="EMBL/GenBank/DDBJ databases">
        <title>Draft genome of the hookworm Ancylostoma caninum.</title>
        <authorList>
            <person name="Mitreva M."/>
        </authorList>
    </citation>
    <scope>NUCLEOTIDE SEQUENCE [LARGE SCALE GENOMIC DNA]</scope>
    <source>
        <strain evidence="2 3">Baltimore</strain>
    </source>
</reference>
<dbReference type="OrthoDB" id="10549305at2759"/>
<name>A0A368FLU3_ANCCA</name>
<dbReference type="EMBL" id="JOJR01000959">
    <property type="protein sequence ID" value="RCN33194.1"/>
    <property type="molecule type" value="Genomic_DNA"/>
</dbReference>
<proteinExistence type="predicted"/>
<feature type="chain" id="PRO_5016686195" description="PAN domain protein" evidence="1">
    <location>
        <begin position="34"/>
        <end position="111"/>
    </location>
</feature>